<feature type="region of interest" description="Disordered" evidence="1">
    <location>
        <begin position="431"/>
        <end position="475"/>
    </location>
</feature>
<feature type="region of interest" description="Disordered" evidence="1">
    <location>
        <begin position="292"/>
        <end position="337"/>
    </location>
</feature>
<dbReference type="Proteomes" id="UP001165090">
    <property type="component" value="Unassembled WGS sequence"/>
</dbReference>
<evidence type="ECO:0000313" key="3">
    <source>
        <dbReference type="Proteomes" id="UP001165090"/>
    </source>
</evidence>
<name>A0ABQ5SEB5_9CHLO</name>
<evidence type="ECO:0000256" key="1">
    <source>
        <dbReference type="SAM" id="MobiDB-lite"/>
    </source>
</evidence>
<evidence type="ECO:0000313" key="2">
    <source>
        <dbReference type="EMBL" id="GLI68129.1"/>
    </source>
</evidence>
<sequence length="519" mass="52719">MQTLSPRSSKVVMSTDRVKLPTGATTIVRAPIARGKSNASSSVIWASLPELNSRDQHEGTSYEQQEAVPQVAPLSARGIGSTSWRDVAIASSGGGANALSTGTSSPSRRSMINASIPSSKALGMGIGGNGGGGNSGIQAGSGAIATVYRRNGVASAPIVSPVAVPELLEADQGRLPAINSISRSAAASVSGMIAATATTSAALKSQAASRRVLTLPSIRGAATNASSVGAGAAMLIPAAATAAAGGGAAGSSSNGISTTMTEEEPQPVLVSFAHLRPSSAKRCVHRIGRTSIRAASGGDSGGGGGGGSGENDDTSTESSSASRSPRGGVQGRGGGLGGGLIRGIRRLFGKDSSIDAGAAASATNGITTATAKPGDESEKQDDLARSSAPVQCSLVSVAQLACEHAREQERVNKARSSLFAGDVRVGFRDACTSDHESRSPLSPQPSRKSVEGQDHRTLRTGKSFTQRTLEDPKNPAFKTAKRLAEVQEKLSYMADPSWRAKAAEMVTMERPMLMAEGWK</sequence>
<feature type="non-terminal residue" evidence="2">
    <location>
        <position position="519"/>
    </location>
</feature>
<accession>A0ABQ5SEB5</accession>
<feature type="compositionally biased region" description="Gly residues" evidence="1">
    <location>
        <begin position="298"/>
        <end position="309"/>
    </location>
</feature>
<feature type="compositionally biased region" description="Low complexity" evidence="1">
    <location>
        <begin position="316"/>
        <end position="327"/>
    </location>
</feature>
<reference evidence="2 3" key="1">
    <citation type="journal article" date="2023" name="IScience">
        <title>Expanded male sex-determining region conserved during the evolution of homothallism in the green alga Volvox.</title>
        <authorList>
            <person name="Yamamoto K."/>
            <person name="Matsuzaki R."/>
            <person name="Mahakham W."/>
            <person name="Heman W."/>
            <person name="Sekimoto H."/>
            <person name="Kawachi M."/>
            <person name="Minakuchi Y."/>
            <person name="Toyoda A."/>
            <person name="Nozaki H."/>
        </authorList>
    </citation>
    <scope>NUCLEOTIDE SEQUENCE [LARGE SCALE GENOMIC DNA]</scope>
    <source>
        <strain evidence="2 3">NIES-4468</strain>
    </source>
</reference>
<dbReference type="EMBL" id="BSDZ01000079">
    <property type="protein sequence ID" value="GLI68129.1"/>
    <property type="molecule type" value="Genomic_DNA"/>
</dbReference>
<comment type="caution">
    <text evidence="2">The sequence shown here is derived from an EMBL/GenBank/DDBJ whole genome shotgun (WGS) entry which is preliminary data.</text>
</comment>
<keyword evidence="3" id="KW-1185">Reference proteome</keyword>
<proteinExistence type="predicted"/>
<organism evidence="2 3">
    <name type="scientific">Volvox africanus</name>
    <dbReference type="NCBI Taxonomy" id="51714"/>
    <lineage>
        <taxon>Eukaryota</taxon>
        <taxon>Viridiplantae</taxon>
        <taxon>Chlorophyta</taxon>
        <taxon>core chlorophytes</taxon>
        <taxon>Chlorophyceae</taxon>
        <taxon>CS clade</taxon>
        <taxon>Chlamydomonadales</taxon>
        <taxon>Volvocaceae</taxon>
        <taxon>Volvox</taxon>
    </lineage>
</organism>
<feature type="compositionally biased region" description="Basic and acidic residues" evidence="1">
    <location>
        <begin position="448"/>
        <end position="457"/>
    </location>
</feature>
<protein>
    <submittedName>
        <fullName evidence="2">Uncharacterized protein</fullName>
    </submittedName>
</protein>
<feature type="compositionally biased region" description="Gly residues" evidence="1">
    <location>
        <begin position="328"/>
        <end position="337"/>
    </location>
</feature>
<gene>
    <name evidence="2" type="ORF">VaNZ11_012446</name>
</gene>